<dbReference type="Pfam" id="PF12796">
    <property type="entry name" value="Ank_2"/>
    <property type="match status" value="1"/>
</dbReference>
<keyword evidence="6" id="KW-1185">Reference proteome</keyword>
<comment type="caution">
    <text evidence="5">The sequence shown here is derived from an EMBL/GenBank/DDBJ whole genome shotgun (WGS) entry which is preliminary data.</text>
</comment>
<proteinExistence type="predicted"/>
<organism evidence="5 6">
    <name type="scientific">Truncatella angustata</name>
    <dbReference type="NCBI Taxonomy" id="152316"/>
    <lineage>
        <taxon>Eukaryota</taxon>
        <taxon>Fungi</taxon>
        <taxon>Dikarya</taxon>
        <taxon>Ascomycota</taxon>
        <taxon>Pezizomycotina</taxon>
        <taxon>Sordariomycetes</taxon>
        <taxon>Xylariomycetidae</taxon>
        <taxon>Amphisphaeriales</taxon>
        <taxon>Sporocadaceae</taxon>
        <taxon>Truncatella</taxon>
    </lineage>
</organism>
<dbReference type="Proteomes" id="UP000758603">
    <property type="component" value="Unassembled WGS sequence"/>
</dbReference>
<dbReference type="SUPFAM" id="SSF48403">
    <property type="entry name" value="Ankyrin repeat"/>
    <property type="match status" value="1"/>
</dbReference>
<sequence length="636" mass="71559">MRMGDLNSQSTADHAKANLSSLPLELLIHIVECVDYQRTIRLLLCLNRHFHWLLLNYFNDQIFRHCESQAEKPRIARTKLCVRLFASAIRTNSLNLIQYLVLRRPEFNAKHSMQHRYTIHRTSDTCLRWSFTGDAPQVAVFLVESGADVDQEMIQYPDLAPIYLALTKRKTFAERGTDTALRIACSYALPRTAAFLLNLGANPNAKNHLGLAAIHSTVMRRLPWPDYHKAQIHLHQRYGSHWPSDIHATLSVLIQHGADVNLTTQTTRIHKCDHACWKSLKCDHRGQTALHLAAMSGFESSVVTLLRNKADPNVANEDGLTPLYGALCQGHGKLACVLLKLSGLKNPVVDISERSTALHVACRFAYSRMVHAMLLQGIDVNVINSKGLTPLHEVLLQMQASRNRSVLKTIKLLAEFGADPDATTGTHTPRQLARKHRSPDVREMFTSVKLPTSSMRPLRPSKRSRDPVEQRGIGLNIEDEYSLNYPPLFSGDRRIRCIQAVETSNIGSDVVAPAGKISSFTREEPVPIWTKAETARIKTSLLGESNEPPALGSEATCREDYEVFPALIATHSEQPSKNPSGELWHSALFWGSYTMPKDDKDKRDTTNGMERPETLKNIQQHGGRRKNKKWTPLMMI</sequence>
<dbReference type="PROSITE" id="PS50088">
    <property type="entry name" value="ANK_REPEAT"/>
    <property type="match status" value="2"/>
</dbReference>
<feature type="compositionally biased region" description="Basic and acidic residues" evidence="4">
    <location>
        <begin position="596"/>
        <end position="614"/>
    </location>
</feature>
<dbReference type="AlphaFoldDB" id="A0A9P8UJE9"/>
<evidence type="ECO:0000313" key="6">
    <source>
        <dbReference type="Proteomes" id="UP000758603"/>
    </source>
</evidence>
<evidence type="ECO:0000256" key="3">
    <source>
        <dbReference type="PROSITE-ProRule" id="PRU00023"/>
    </source>
</evidence>
<evidence type="ECO:0000313" key="5">
    <source>
        <dbReference type="EMBL" id="KAH6653558.1"/>
    </source>
</evidence>
<dbReference type="Gene3D" id="1.25.40.20">
    <property type="entry name" value="Ankyrin repeat-containing domain"/>
    <property type="match status" value="3"/>
</dbReference>
<evidence type="ECO:0000256" key="2">
    <source>
        <dbReference type="ARBA" id="ARBA00023043"/>
    </source>
</evidence>
<name>A0A9P8UJE9_9PEZI</name>
<evidence type="ECO:0000256" key="4">
    <source>
        <dbReference type="SAM" id="MobiDB-lite"/>
    </source>
</evidence>
<dbReference type="GeneID" id="70138111"/>
<feature type="region of interest" description="Disordered" evidence="4">
    <location>
        <begin position="595"/>
        <end position="614"/>
    </location>
</feature>
<dbReference type="RefSeq" id="XP_045957835.1">
    <property type="nucleotide sequence ID" value="XM_046109220.1"/>
</dbReference>
<accession>A0A9P8UJE9</accession>
<dbReference type="SMART" id="SM00248">
    <property type="entry name" value="ANK"/>
    <property type="match status" value="7"/>
</dbReference>
<dbReference type="PROSITE" id="PS50297">
    <property type="entry name" value="ANK_REP_REGION"/>
    <property type="match status" value="1"/>
</dbReference>
<dbReference type="InterPro" id="IPR036770">
    <property type="entry name" value="Ankyrin_rpt-contain_sf"/>
</dbReference>
<dbReference type="Pfam" id="PF00023">
    <property type="entry name" value="Ank"/>
    <property type="match status" value="2"/>
</dbReference>
<keyword evidence="2 3" id="KW-0040">ANK repeat</keyword>
<protein>
    <submittedName>
        <fullName evidence="5">Ankyrin repeat-containing domain protein</fullName>
    </submittedName>
</protein>
<dbReference type="PANTHER" id="PTHR24173">
    <property type="entry name" value="ANKYRIN REPEAT CONTAINING"/>
    <property type="match status" value="1"/>
</dbReference>
<dbReference type="OrthoDB" id="539213at2759"/>
<gene>
    <name evidence="5" type="ORF">BKA67DRAFT_692678</name>
</gene>
<feature type="repeat" description="ANK" evidence="3">
    <location>
        <begin position="353"/>
        <end position="385"/>
    </location>
</feature>
<reference evidence="5" key="1">
    <citation type="journal article" date="2021" name="Nat. Commun.">
        <title>Genetic determinants of endophytism in the Arabidopsis root mycobiome.</title>
        <authorList>
            <person name="Mesny F."/>
            <person name="Miyauchi S."/>
            <person name="Thiergart T."/>
            <person name="Pickel B."/>
            <person name="Atanasova L."/>
            <person name="Karlsson M."/>
            <person name="Huettel B."/>
            <person name="Barry K.W."/>
            <person name="Haridas S."/>
            <person name="Chen C."/>
            <person name="Bauer D."/>
            <person name="Andreopoulos W."/>
            <person name="Pangilinan J."/>
            <person name="LaButti K."/>
            <person name="Riley R."/>
            <person name="Lipzen A."/>
            <person name="Clum A."/>
            <person name="Drula E."/>
            <person name="Henrissat B."/>
            <person name="Kohler A."/>
            <person name="Grigoriev I.V."/>
            <person name="Martin F.M."/>
            <person name="Hacquard S."/>
        </authorList>
    </citation>
    <scope>NUCLEOTIDE SEQUENCE</scope>
    <source>
        <strain evidence="5">MPI-SDFR-AT-0073</strain>
    </source>
</reference>
<keyword evidence="1" id="KW-0677">Repeat</keyword>
<dbReference type="InterPro" id="IPR002110">
    <property type="entry name" value="Ankyrin_rpt"/>
</dbReference>
<dbReference type="EMBL" id="JAGPXC010000005">
    <property type="protein sequence ID" value="KAH6653558.1"/>
    <property type="molecule type" value="Genomic_DNA"/>
</dbReference>
<feature type="repeat" description="ANK" evidence="3">
    <location>
        <begin position="285"/>
        <end position="317"/>
    </location>
</feature>
<dbReference type="PANTHER" id="PTHR24173:SF74">
    <property type="entry name" value="ANKYRIN REPEAT DOMAIN-CONTAINING PROTEIN 16"/>
    <property type="match status" value="1"/>
</dbReference>
<evidence type="ECO:0000256" key="1">
    <source>
        <dbReference type="ARBA" id="ARBA00022737"/>
    </source>
</evidence>